<comment type="subcellular location">
    <subcellularLocation>
        <location evidence="1">Membrane</location>
        <topology evidence="1">Multi-pass membrane protein</topology>
    </subcellularLocation>
</comment>
<evidence type="ECO:0000256" key="6">
    <source>
        <dbReference type="SAM" id="Phobius"/>
    </source>
</evidence>
<feature type="transmembrane region" description="Helical" evidence="6">
    <location>
        <begin position="421"/>
        <end position="440"/>
    </location>
</feature>
<feature type="transmembrane region" description="Helical" evidence="6">
    <location>
        <begin position="136"/>
        <end position="154"/>
    </location>
</feature>
<accession>R9P2A3</accession>
<organism evidence="7 8">
    <name type="scientific">Pseudozyma hubeiensis (strain SY62)</name>
    <name type="common">Yeast</name>
    <dbReference type="NCBI Taxonomy" id="1305764"/>
    <lineage>
        <taxon>Eukaryota</taxon>
        <taxon>Fungi</taxon>
        <taxon>Dikarya</taxon>
        <taxon>Basidiomycota</taxon>
        <taxon>Ustilaginomycotina</taxon>
        <taxon>Ustilaginomycetes</taxon>
        <taxon>Ustilaginales</taxon>
        <taxon>Ustilaginaceae</taxon>
        <taxon>Pseudozyma</taxon>
    </lineage>
</organism>
<feature type="transmembrane region" description="Helical" evidence="6">
    <location>
        <begin position="552"/>
        <end position="575"/>
    </location>
</feature>
<feature type="transmembrane region" description="Helical" evidence="6">
    <location>
        <begin position="284"/>
        <end position="302"/>
    </location>
</feature>
<feature type="region of interest" description="Disordered" evidence="5">
    <location>
        <begin position="312"/>
        <end position="352"/>
    </location>
</feature>
<dbReference type="HOGENOM" id="CLU_447736_0_0_1"/>
<feature type="compositionally biased region" description="Polar residues" evidence="5">
    <location>
        <begin position="329"/>
        <end position="352"/>
    </location>
</feature>
<dbReference type="RefSeq" id="XP_012189100.1">
    <property type="nucleotide sequence ID" value="XM_012333710.1"/>
</dbReference>
<protein>
    <submittedName>
        <fullName evidence="7">Multidrug transporter</fullName>
    </submittedName>
</protein>
<feature type="transmembrane region" description="Helical" evidence="6">
    <location>
        <begin position="481"/>
        <end position="502"/>
    </location>
</feature>
<keyword evidence="2 6" id="KW-0812">Transmembrane</keyword>
<evidence type="ECO:0000256" key="4">
    <source>
        <dbReference type="ARBA" id="ARBA00023136"/>
    </source>
</evidence>
<dbReference type="AlphaFoldDB" id="R9P2A3"/>
<feature type="transmembrane region" description="Helical" evidence="6">
    <location>
        <begin position="242"/>
        <end position="264"/>
    </location>
</feature>
<feature type="transmembrane region" description="Helical" evidence="6">
    <location>
        <begin position="381"/>
        <end position="401"/>
    </location>
</feature>
<dbReference type="PANTHER" id="PTHR23507">
    <property type="entry name" value="ZGC:174356"/>
    <property type="match status" value="1"/>
</dbReference>
<proteinExistence type="predicted"/>
<sequence>MTRQNHEAQDETTPLLRYHNSADSQGRWSLARRRSSAFLSFLSRPEGEDGDEYLEWQRKRSRYLIIGLLLLNNAGIGILNSFAIEMVQTLACAEYYYSSPDGSTFPTLPTVGDPSDLCSVAWVDKRISQVSTYADTFGSLTSIICSLVLAKAIFPRFSRRAIGISAISSLLLFGVCLALIPTHYSFDPTMPSVSTMHPRTALNLFLAVYVVGGLLGGPQTAMPLLGQVMMLDVCRVDEKTTAFAQISATQTLGIGIASLLLRIILPSFGIEFSVLRHQGPFSPFWMFVIATAITTVLVILLLPETKSMTVAQSQSRRDSASSSDGLLYTTESNAEGQTPSSSAMNKPRSSPQNFLQTTKETLGLFSYLLPYRTSPGARMDYKLTLILCATIFSDTITLVWGNLLVFCSTHLRWGPKNVSTFMGLLSLKGVFAMFCLPYIVKAVHRIVKRRMREEVLAANVEELSAETQLVKRERSVIKTDSIIAIGSLVADCSCFIMMGIAATRLSSGGIYASTFFLLLASGAIPAIQALSVDFFLAQNRPTTDSVAARDTFVGFMNILFSIMATFGPLINNTIYTWSVDNNIPSLVFFWTASVSFISLIFVSLAGFTT</sequence>
<feature type="transmembrane region" description="Helical" evidence="6">
    <location>
        <begin position="161"/>
        <end position="180"/>
    </location>
</feature>
<evidence type="ECO:0000256" key="1">
    <source>
        <dbReference type="ARBA" id="ARBA00004141"/>
    </source>
</evidence>
<feature type="transmembrane region" description="Helical" evidence="6">
    <location>
        <begin position="508"/>
        <end position="531"/>
    </location>
</feature>
<reference evidence="8" key="1">
    <citation type="journal article" date="2013" name="Genome Announc.">
        <title>Draft genome sequence of the basidiomycetous yeast-like fungus Pseudozyma hubeiensis SY62, which produces an abundant amount of the biosurfactant mannosylerythritol lipids.</title>
        <authorList>
            <person name="Konishi M."/>
            <person name="Hatada Y."/>
            <person name="Horiuchi J."/>
        </authorList>
    </citation>
    <scope>NUCLEOTIDE SEQUENCE [LARGE SCALE GENOMIC DNA]</scope>
    <source>
        <strain evidence="8">SY62</strain>
    </source>
</reference>
<gene>
    <name evidence="7" type="ORF">PHSY_003089</name>
</gene>
<dbReference type="GO" id="GO:0016020">
    <property type="term" value="C:membrane"/>
    <property type="evidence" value="ECO:0007669"/>
    <property type="project" value="UniProtKB-SubCell"/>
</dbReference>
<keyword evidence="3 6" id="KW-1133">Transmembrane helix</keyword>
<dbReference type="OrthoDB" id="2549609at2759"/>
<name>R9P2A3_PSEHS</name>
<feature type="transmembrane region" description="Helical" evidence="6">
    <location>
        <begin position="200"/>
        <end position="221"/>
    </location>
</feature>
<dbReference type="Gene3D" id="1.20.1250.20">
    <property type="entry name" value="MFS general substrate transporter like domains"/>
    <property type="match status" value="1"/>
</dbReference>
<feature type="transmembrane region" description="Helical" evidence="6">
    <location>
        <begin position="587"/>
        <end position="607"/>
    </location>
</feature>
<evidence type="ECO:0000256" key="3">
    <source>
        <dbReference type="ARBA" id="ARBA00022989"/>
    </source>
</evidence>
<keyword evidence="4 6" id="KW-0472">Membrane</keyword>
<evidence type="ECO:0000313" key="7">
    <source>
        <dbReference type="EMBL" id="GAC95513.1"/>
    </source>
</evidence>
<evidence type="ECO:0000256" key="2">
    <source>
        <dbReference type="ARBA" id="ARBA00022692"/>
    </source>
</evidence>
<feature type="transmembrane region" description="Helical" evidence="6">
    <location>
        <begin position="63"/>
        <end position="84"/>
    </location>
</feature>
<dbReference type="GO" id="GO:0022857">
    <property type="term" value="F:transmembrane transporter activity"/>
    <property type="evidence" value="ECO:0007669"/>
    <property type="project" value="TreeGrafter"/>
</dbReference>
<evidence type="ECO:0000256" key="5">
    <source>
        <dbReference type="SAM" id="MobiDB-lite"/>
    </source>
</evidence>
<dbReference type="PANTHER" id="PTHR23507:SF1">
    <property type="entry name" value="FI18259P1-RELATED"/>
    <property type="match status" value="1"/>
</dbReference>
<dbReference type="SUPFAM" id="SSF103473">
    <property type="entry name" value="MFS general substrate transporter"/>
    <property type="match status" value="1"/>
</dbReference>
<dbReference type="GeneID" id="24108379"/>
<evidence type="ECO:0000313" key="8">
    <source>
        <dbReference type="Proteomes" id="UP000014071"/>
    </source>
</evidence>
<dbReference type="Proteomes" id="UP000014071">
    <property type="component" value="Unassembled WGS sequence"/>
</dbReference>
<dbReference type="eggNOG" id="ENOG502S731">
    <property type="taxonomic scope" value="Eukaryota"/>
</dbReference>
<keyword evidence="8" id="KW-1185">Reference proteome</keyword>
<dbReference type="InterPro" id="IPR036259">
    <property type="entry name" value="MFS_trans_sf"/>
</dbReference>
<dbReference type="EMBL" id="DF238795">
    <property type="protein sequence ID" value="GAC95513.1"/>
    <property type="molecule type" value="Genomic_DNA"/>
</dbReference>